<dbReference type="KEGG" id="tpe:Tpen_1687"/>
<reference evidence="3" key="1">
    <citation type="journal article" date="2008" name="J. Bacteriol.">
        <title>Genome sequence of Thermofilum pendens reveals an exceptional loss of biosynthetic pathways without genome reduction.</title>
        <authorList>
            <person name="Anderson I."/>
            <person name="Rodriguez J."/>
            <person name="Susanti D."/>
            <person name="Porat I."/>
            <person name="Reich C."/>
            <person name="Ulrich L.E."/>
            <person name="Elkins J.G."/>
            <person name="Mavromatis K."/>
            <person name="Lykidis A."/>
            <person name="Kim E."/>
            <person name="Thompson L.S."/>
            <person name="Nolan M."/>
            <person name="Land M."/>
            <person name="Copeland A."/>
            <person name="Lapidus A."/>
            <person name="Lucas S."/>
            <person name="Detter C."/>
            <person name="Zhulin I.B."/>
            <person name="Olsen G.J."/>
            <person name="Whitman W."/>
            <person name="Mukhopadhyay B."/>
            <person name="Bristow J."/>
            <person name="Kyrpides N."/>
        </authorList>
    </citation>
    <scope>NUCLEOTIDE SEQUENCE [LARGE SCALE GENOMIC DNA]</scope>
    <source>
        <strain evidence="3">DSM 2475 / Hrk 5</strain>
    </source>
</reference>
<evidence type="ECO:0000313" key="3">
    <source>
        <dbReference type="Proteomes" id="UP000000641"/>
    </source>
</evidence>
<proteinExistence type="predicted"/>
<dbReference type="AlphaFoldDB" id="A1S0V2"/>
<evidence type="ECO:0000313" key="2">
    <source>
        <dbReference type="EMBL" id="ABL79082.1"/>
    </source>
</evidence>
<dbReference type="GeneID" id="4600575"/>
<sequence length="136" mass="15626">MLDSPEYERWMETARRTLSSARGDLERGDYNWACFKAQQAAEFAVKALLYGLGLPHHGHSVSRLLRVMPGGISVPQDVMQAAITLDKYYVPTRYPNAWHEGIPAEYYSRMDAEEAIRHAEEIVRWVERSWRSLKGG</sequence>
<dbReference type="EnsemblBacteria" id="ABL79082">
    <property type="protein sequence ID" value="ABL79082"/>
    <property type="gene ID" value="Tpen_1687"/>
</dbReference>
<evidence type="ECO:0000259" key="1">
    <source>
        <dbReference type="PROSITE" id="PS50910"/>
    </source>
</evidence>
<feature type="domain" description="HEPN" evidence="1">
    <location>
        <begin position="11"/>
        <end position="122"/>
    </location>
</feature>
<dbReference type="RefSeq" id="WP_011753347.1">
    <property type="nucleotide sequence ID" value="NC_008698.1"/>
</dbReference>
<dbReference type="eggNOG" id="arCOG01191">
    <property type="taxonomic scope" value="Archaea"/>
</dbReference>
<dbReference type="Proteomes" id="UP000000641">
    <property type="component" value="Chromosome"/>
</dbReference>
<organism evidence="2 3">
    <name type="scientific">Thermofilum pendens (strain DSM 2475 / Hrk 5)</name>
    <dbReference type="NCBI Taxonomy" id="368408"/>
    <lineage>
        <taxon>Archaea</taxon>
        <taxon>Thermoproteota</taxon>
        <taxon>Thermoprotei</taxon>
        <taxon>Thermofilales</taxon>
        <taxon>Thermofilaceae</taxon>
        <taxon>Thermofilum</taxon>
    </lineage>
</organism>
<dbReference type="Gene3D" id="1.20.120.330">
    <property type="entry name" value="Nucleotidyltransferases domain 2"/>
    <property type="match status" value="1"/>
</dbReference>
<dbReference type="Pfam" id="PF05168">
    <property type="entry name" value="HEPN"/>
    <property type="match status" value="1"/>
</dbReference>
<dbReference type="SMART" id="SM00748">
    <property type="entry name" value="HEPN"/>
    <property type="match status" value="1"/>
</dbReference>
<name>A1S0V2_THEPD</name>
<dbReference type="SUPFAM" id="SSF81593">
    <property type="entry name" value="Nucleotidyltransferase substrate binding subunit/domain"/>
    <property type="match status" value="1"/>
</dbReference>
<protein>
    <submittedName>
        <fullName evidence="2">HEPN domain protein</fullName>
    </submittedName>
</protein>
<gene>
    <name evidence="2" type="ordered locus">Tpen_1687</name>
</gene>
<keyword evidence="3" id="KW-1185">Reference proteome</keyword>
<dbReference type="EMBL" id="CP000505">
    <property type="protein sequence ID" value="ABL79082.1"/>
    <property type="molecule type" value="Genomic_DNA"/>
</dbReference>
<dbReference type="PROSITE" id="PS50910">
    <property type="entry name" value="HEPN"/>
    <property type="match status" value="1"/>
</dbReference>
<dbReference type="HOGENOM" id="CLU_123170_2_1_2"/>
<accession>A1S0V2</accession>
<dbReference type="InterPro" id="IPR007842">
    <property type="entry name" value="HEPN_dom"/>
</dbReference>
<dbReference type="STRING" id="368408.Tpen_1687"/>